<organism evidence="1">
    <name type="scientific">marine metagenome</name>
    <dbReference type="NCBI Taxonomy" id="408172"/>
    <lineage>
        <taxon>unclassified sequences</taxon>
        <taxon>metagenomes</taxon>
        <taxon>ecological metagenomes</taxon>
    </lineage>
</organism>
<accession>A0A381W0B2</accession>
<reference evidence="1" key="1">
    <citation type="submission" date="2018-05" db="EMBL/GenBank/DDBJ databases">
        <authorList>
            <person name="Lanie J.A."/>
            <person name="Ng W.-L."/>
            <person name="Kazmierczak K.M."/>
            <person name="Andrzejewski T.M."/>
            <person name="Davidsen T.M."/>
            <person name="Wayne K.J."/>
            <person name="Tettelin H."/>
            <person name="Glass J.I."/>
            <person name="Rusch D."/>
            <person name="Podicherti R."/>
            <person name="Tsui H.-C.T."/>
            <person name="Winkler M.E."/>
        </authorList>
    </citation>
    <scope>NUCLEOTIDE SEQUENCE</scope>
</reference>
<evidence type="ECO:0000313" key="1">
    <source>
        <dbReference type="EMBL" id="SVA45989.1"/>
    </source>
</evidence>
<gene>
    <name evidence="1" type="ORF">METZ01_LOCUS98843</name>
</gene>
<dbReference type="AlphaFoldDB" id="A0A381W0B2"/>
<name>A0A381W0B2_9ZZZZ</name>
<proteinExistence type="predicted"/>
<protein>
    <recommendedName>
        <fullName evidence="2">AB hydrolase-1 domain-containing protein</fullName>
    </recommendedName>
</protein>
<sequence length="274" mass="31093">MDKRLAVVIVHGIGRQTPGFADGTIKAVSAHLAERGQDPDHIAWQPVYWDDILEPAQQAYLSQALAAVPLNSRRLRGMVVSALGDATGYRQLPSRRRRGGEEVRVYRLVHARIQACLAALYRDQLHGRPVPLVMLAHSFGGHILSNYIWDSQRRPPRRLSNFERMNWLTGFITFGCNIPLFTFACRRVVPISFPPPRLPARLKPSARWLNYYDPHDVLAWPLKPVNAAYERTVQADIAINVGGPLSGRTPFSHLQYWTDPRFTREVADYLLTLL</sequence>
<evidence type="ECO:0008006" key="2">
    <source>
        <dbReference type="Google" id="ProtNLM"/>
    </source>
</evidence>
<dbReference type="EMBL" id="UINC01010328">
    <property type="protein sequence ID" value="SVA45989.1"/>
    <property type="molecule type" value="Genomic_DNA"/>
</dbReference>